<dbReference type="InterPro" id="IPR007409">
    <property type="entry name" value="Restrct_endonuc_type1_HsdR_N"/>
</dbReference>
<evidence type="ECO:0000256" key="7">
    <source>
        <dbReference type="ARBA" id="ARBA00022759"/>
    </source>
</evidence>
<dbReference type="CDD" id="cd22332">
    <property type="entry name" value="HsdR_N"/>
    <property type="match status" value="1"/>
</dbReference>
<dbReference type="EMBL" id="AUZZ01001253">
    <property type="protein sequence ID" value="EQD65050.1"/>
    <property type="molecule type" value="Genomic_DNA"/>
</dbReference>
<evidence type="ECO:0000256" key="6">
    <source>
        <dbReference type="ARBA" id="ARBA00022747"/>
    </source>
</evidence>
<organism evidence="12">
    <name type="scientific">mine drainage metagenome</name>
    <dbReference type="NCBI Taxonomy" id="410659"/>
    <lineage>
        <taxon>unclassified sequences</taxon>
        <taxon>metagenomes</taxon>
        <taxon>ecological metagenomes</taxon>
    </lineage>
</organism>
<dbReference type="Gene3D" id="3.90.1570.50">
    <property type="match status" value="1"/>
</dbReference>
<accession>T1CE77</accession>
<keyword evidence="10" id="KW-0238">DNA-binding</keyword>
<name>T1CE77_9ZZZZ</name>
<comment type="similarity">
    <text evidence="2">Belongs to the HsdR family.</text>
</comment>
<gene>
    <name evidence="12" type="ORF">B2A_01746</name>
</gene>
<comment type="catalytic activity">
    <reaction evidence="1">
        <text>Endonucleolytic cleavage of DNA to give random double-stranded fragments with terminal 5'-phosphates, ATP is simultaneously hydrolyzed.</text>
        <dbReference type="EC" id="3.1.21.3"/>
    </reaction>
</comment>
<dbReference type="AlphaFoldDB" id="T1CE77"/>
<protein>
    <recommendedName>
        <fullName evidence="3">type I site-specific deoxyribonuclease</fullName>
        <ecNumber evidence="3">3.1.21.3</ecNumber>
    </recommendedName>
</protein>
<feature type="domain" description="Restriction endonuclease type I HsdR N-terminal" evidence="11">
    <location>
        <begin position="1"/>
        <end position="192"/>
    </location>
</feature>
<keyword evidence="7 12" id="KW-0255">Endonuclease</keyword>
<evidence type="ECO:0000256" key="3">
    <source>
        <dbReference type="ARBA" id="ARBA00012654"/>
    </source>
</evidence>
<proteinExistence type="inferred from homology"/>
<dbReference type="PANTHER" id="PTHR30195">
    <property type="entry name" value="TYPE I SITE-SPECIFIC DEOXYRIBONUCLEASE PROTEIN SUBUNIT M AND R"/>
    <property type="match status" value="1"/>
</dbReference>
<dbReference type="GO" id="GO:0003677">
    <property type="term" value="F:DNA binding"/>
    <property type="evidence" value="ECO:0007669"/>
    <property type="project" value="UniProtKB-KW"/>
</dbReference>
<dbReference type="PANTHER" id="PTHR30195:SF15">
    <property type="entry name" value="TYPE I RESTRICTION ENZYME HINDI ENDONUCLEASE SUBUNIT"/>
    <property type="match status" value="1"/>
</dbReference>
<reference evidence="12" key="2">
    <citation type="journal article" date="2014" name="ISME J.">
        <title>Microbial stratification in low pH oxic and suboxic macroscopic growths along an acid mine drainage.</title>
        <authorList>
            <person name="Mendez-Garcia C."/>
            <person name="Mesa V."/>
            <person name="Sprenger R.R."/>
            <person name="Richter M."/>
            <person name="Diez M.S."/>
            <person name="Solano J."/>
            <person name="Bargiela R."/>
            <person name="Golyshina O.V."/>
            <person name="Manteca A."/>
            <person name="Ramos J.L."/>
            <person name="Gallego J.R."/>
            <person name="Llorente I."/>
            <person name="Martins Dos Santos V.A."/>
            <person name="Jensen O.N."/>
            <person name="Pelaez A.I."/>
            <person name="Sanchez J."/>
            <person name="Ferrer M."/>
        </authorList>
    </citation>
    <scope>NUCLEOTIDE SEQUENCE</scope>
</reference>
<sequence>MNEADLESASIAWFRELGYAYKAGPDIAPRGSTPERKNFTQAIFPGRLRDALTRLNPTLPASAIEDAFGRISRFSSGSLVEGNREMYHWIRDGVPVEIESDSGKRGALVQVVDWANRSNDWLVVNQFAVKGKLPVRPDMVVFLNGLPLGVIELKNPADMQADVRKAYNQIRNYQDEIPQLFEPSAVNVISDGGA</sequence>
<dbReference type="InterPro" id="IPR051268">
    <property type="entry name" value="Type-I_R_enzyme_R_subunit"/>
</dbReference>
<evidence type="ECO:0000256" key="1">
    <source>
        <dbReference type="ARBA" id="ARBA00000851"/>
    </source>
</evidence>
<dbReference type="GO" id="GO:0009307">
    <property type="term" value="P:DNA restriction-modification system"/>
    <property type="evidence" value="ECO:0007669"/>
    <property type="project" value="UniProtKB-KW"/>
</dbReference>
<dbReference type="GO" id="GO:0009035">
    <property type="term" value="F:type I site-specific deoxyribonuclease activity"/>
    <property type="evidence" value="ECO:0007669"/>
    <property type="project" value="UniProtKB-EC"/>
</dbReference>
<keyword evidence="5" id="KW-0547">Nucleotide-binding</keyword>
<dbReference type="Pfam" id="PF04313">
    <property type="entry name" value="HSDR_N"/>
    <property type="match status" value="1"/>
</dbReference>
<keyword evidence="4" id="KW-0540">Nuclease</keyword>
<keyword evidence="9" id="KW-0067">ATP-binding</keyword>
<reference evidence="12" key="1">
    <citation type="submission" date="2013-08" db="EMBL/GenBank/DDBJ databases">
        <authorList>
            <person name="Mendez C."/>
            <person name="Richter M."/>
            <person name="Ferrer M."/>
            <person name="Sanchez J."/>
        </authorList>
    </citation>
    <scope>NUCLEOTIDE SEQUENCE</scope>
</reference>
<dbReference type="GO" id="GO:0005524">
    <property type="term" value="F:ATP binding"/>
    <property type="evidence" value="ECO:0007669"/>
    <property type="project" value="UniProtKB-KW"/>
</dbReference>
<comment type="caution">
    <text evidence="12">The sequence shown here is derived from an EMBL/GenBank/DDBJ whole genome shotgun (WGS) entry which is preliminary data.</text>
</comment>
<evidence type="ECO:0000256" key="8">
    <source>
        <dbReference type="ARBA" id="ARBA00022801"/>
    </source>
</evidence>
<evidence type="ECO:0000256" key="5">
    <source>
        <dbReference type="ARBA" id="ARBA00022741"/>
    </source>
</evidence>
<dbReference type="EC" id="3.1.21.3" evidence="3"/>
<evidence type="ECO:0000259" key="11">
    <source>
        <dbReference type="Pfam" id="PF04313"/>
    </source>
</evidence>
<feature type="non-terminal residue" evidence="12">
    <location>
        <position position="194"/>
    </location>
</feature>
<keyword evidence="6" id="KW-0680">Restriction system</keyword>
<evidence type="ECO:0000313" key="12">
    <source>
        <dbReference type="EMBL" id="EQD65050.1"/>
    </source>
</evidence>
<evidence type="ECO:0000256" key="2">
    <source>
        <dbReference type="ARBA" id="ARBA00008598"/>
    </source>
</evidence>
<keyword evidence="8 12" id="KW-0378">Hydrolase</keyword>
<evidence type="ECO:0000256" key="9">
    <source>
        <dbReference type="ARBA" id="ARBA00022840"/>
    </source>
</evidence>
<evidence type="ECO:0000256" key="10">
    <source>
        <dbReference type="ARBA" id="ARBA00023125"/>
    </source>
</evidence>
<evidence type="ECO:0000256" key="4">
    <source>
        <dbReference type="ARBA" id="ARBA00022722"/>
    </source>
</evidence>